<name>A0A2U9C7X7_SCOMX</name>
<proteinExistence type="predicted"/>
<feature type="compositionally biased region" description="Basic and acidic residues" evidence="1">
    <location>
        <begin position="1"/>
        <end position="19"/>
    </location>
</feature>
<dbReference type="Proteomes" id="UP000246464">
    <property type="component" value="Chromosome 13"/>
</dbReference>
<evidence type="ECO:0000313" key="3">
    <source>
        <dbReference type="Proteomes" id="UP000246464"/>
    </source>
</evidence>
<organism evidence="2 3">
    <name type="scientific">Scophthalmus maximus</name>
    <name type="common">Turbot</name>
    <name type="synonym">Psetta maxima</name>
    <dbReference type="NCBI Taxonomy" id="52904"/>
    <lineage>
        <taxon>Eukaryota</taxon>
        <taxon>Metazoa</taxon>
        <taxon>Chordata</taxon>
        <taxon>Craniata</taxon>
        <taxon>Vertebrata</taxon>
        <taxon>Euteleostomi</taxon>
        <taxon>Actinopterygii</taxon>
        <taxon>Neopterygii</taxon>
        <taxon>Teleostei</taxon>
        <taxon>Neoteleostei</taxon>
        <taxon>Acanthomorphata</taxon>
        <taxon>Carangaria</taxon>
        <taxon>Pleuronectiformes</taxon>
        <taxon>Pleuronectoidei</taxon>
        <taxon>Scophthalmidae</taxon>
        <taxon>Scophthalmus</taxon>
    </lineage>
</organism>
<sequence length="64" mass="7318">MWGSRDRQNGERRRTGEGRVKRKKRQSVCVGTEETNYKRNEGMRRVRVVTEKQGALSAHSVSAG</sequence>
<gene>
    <name evidence="2" type="ORF">SMAX5B_015353</name>
</gene>
<protein>
    <submittedName>
        <fullName evidence="2">Uncharacterized protein</fullName>
    </submittedName>
</protein>
<dbReference type="AlphaFoldDB" id="A0A2U9C7X7"/>
<evidence type="ECO:0000256" key="1">
    <source>
        <dbReference type="SAM" id="MobiDB-lite"/>
    </source>
</evidence>
<reference evidence="2 3" key="1">
    <citation type="submission" date="2017-12" db="EMBL/GenBank/DDBJ databases">
        <title>Integrating genomic resources of turbot (Scophthalmus maximus) in depth evaluation of genetic and physical mapping variation across individuals.</title>
        <authorList>
            <person name="Martinez P."/>
        </authorList>
    </citation>
    <scope>NUCLEOTIDE SEQUENCE [LARGE SCALE GENOMIC DNA]</scope>
</reference>
<accession>A0A2U9C7X7</accession>
<dbReference type="EMBL" id="CP026255">
    <property type="protein sequence ID" value="AWP12538.1"/>
    <property type="molecule type" value="Genomic_DNA"/>
</dbReference>
<evidence type="ECO:0000313" key="2">
    <source>
        <dbReference type="EMBL" id="AWP12538.1"/>
    </source>
</evidence>
<keyword evidence="3" id="KW-1185">Reference proteome</keyword>
<feature type="region of interest" description="Disordered" evidence="1">
    <location>
        <begin position="1"/>
        <end position="30"/>
    </location>
</feature>